<protein>
    <submittedName>
        <fullName evidence="2">Uncharacterized protein</fullName>
    </submittedName>
</protein>
<dbReference type="Proteomes" id="UP001244787">
    <property type="component" value="Unassembled WGS sequence"/>
</dbReference>
<feature type="compositionally biased region" description="Basic and acidic residues" evidence="1">
    <location>
        <begin position="1"/>
        <end position="12"/>
    </location>
</feature>
<accession>A0ABT8DJD2</accession>
<proteinExistence type="predicted"/>
<keyword evidence="3" id="KW-1185">Reference proteome</keyword>
<feature type="region of interest" description="Disordered" evidence="1">
    <location>
        <begin position="1"/>
        <end position="44"/>
    </location>
</feature>
<evidence type="ECO:0000313" key="2">
    <source>
        <dbReference type="EMBL" id="MDN3725486.1"/>
    </source>
</evidence>
<reference evidence="2 3" key="1">
    <citation type="submission" date="2023-06" db="EMBL/GenBank/DDBJ databases">
        <authorList>
            <person name="Ye Y.-Q."/>
            <person name="Du Z.-J."/>
        </authorList>
    </citation>
    <scope>NUCLEOTIDE SEQUENCE [LARGE SCALE GENOMIC DNA]</scope>
    <source>
        <strain evidence="2 3">SDUM287046</strain>
    </source>
</reference>
<dbReference type="EMBL" id="JAUGQQ010000018">
    <property type="protein sequence ID" value="MDN3725486.1"/>
    <property type="molecule type" value="Genomic_DNA"/>
</dbReference>
<feature type="compositionally biased region" description="Basic and acidic residues" evidence="1">
    <location>
        <begin position="29"/>
        <end position="44"/>
    </location>
</feature>
<gene>
    <name evidence="2" type="ORF">QRD02_13940</name>
</gene>
<evidence type="ECO:0000256" key="1">
    <source>
        <dbReference type="SAM" id="MobiDB-lite"/>
    </source>
</evidence>
<dbReference type="RefSeq" id="WP_290255578.1">
    <property type="nucleotide sequence ID" value="NZ_JAUGQQ010000018.1"/>
</dbReference>
<name>A0ABT8DJD2_9FLAO</name>
<sequence length="44" mass="4988">MGTQDKKNRTDIKSQNGPQSTIKKTSTSSDKHNKNNKNDATRRK</sequence>
<organism evidence="2 3">
    <name type="scientific">Aequorivita aurantiaca</name>
    <dbReference type="NCBI Taxonomy" id="3053356"/>
    <lineage>
        <taxon>Bacteria</taxon>
        <taxon>Pseudomonadati</taxon>
        <taxon>Bacteroidota</taxon>
        <taxon>Flavobacteriia</taxon>
        <taxon>Flavobacteriales</taxon>
        <taxon>Flavobacteriaceae</taxon>
        <taxon>Aequorivita</taxon>
    </lineage>
</organism>
<evidence type="ECO:0000313" key="3">
    <source>
        <dbReference type="Proteomes" id="UP001244787"/>
    </source>
</evidence>
<comment type="caution">
    <text evidence="2">The sequence shown here is derived from an EMBL/GenBank/DDBJ whole genome shotgun (WGS) entry which is preliminary data.</text>
</comment>